<feature type="domain" description="Heterokaryon incompatibility" evidence="1">
    <location>
        <begin position="1"/>
        <end position="146"/>
    </location>
</feature>
<dbReference type="AlphaFoldDB" id="A0A6A6SJB5"/>
<dbReference type="PANTHER" id="PTHR24148:SF64">
    <property type="entry name" value="HETEROKARYON INCOMPATIBILITY DOMAIN-CONTAINING PROTEIN"/>
    <property type="match status" value="1"/>
</dbReference>
<accession>A0A6A6SJB5</accession>
<dbReference type="EMBL" id="MU004699">
    <property type="protein sequence ID" value="KAF2647077.1"/>
    <property type="molecule type" value="Genomic_DNA"/>
</dbReference>
<gene>
    <name evidence="2" type="ORF">K491DRAFT_580689</name>
</gene>
<dbReference type="Proteomes" id="UP000799324">
    <property type="component" value="Unassembled WGS sequence"/>
</dbReference>
<evidence type="ECO:0000313" key="3">
    <source>
        <dbReference type="Proteomes" id="UP000799324"/>
    </source>
</evidence>
<evidence type="ECO:0000313" key="2">
    <source>
        <dbReference type="EMBL" id="KAF2647077.1"/>
    </source>
</evidence>
<protein>
    <recommendedName>
        <fullName evidence="1">Heterokaryon incompatibility domain-containing protein</fullName>
    </recommendedName>
</protein>
<sequence>YKTISYSWGVGRERDETATLLVAGQPLIVPKTSERAIRRFQANGTSVVLWCDAACINQLDREGEKNAHILYMSLVYSRSQGNLVYLGEDTDGTAALAFSTIRRLRDKDKSMLLDLKNETSANGAEIRALTSLFSRPWFRRAWVVQEVVL</sequence>
<name>A0A6A6SJB5_9PLEO</name>
<proteinExistence type="predicted"/>
<feature type="non-terminal residue" evidence="2">
    <location>
        <position position="1"/>
    </location>
</feature>
<dbReference type="OrthoDB" id="5416609at2759"/>
<dbReference type="InterPro" id="IPR052895">
    <property type="entry name" value="HetReg/Transcr_Mod"/>
</dbReference>
<dbReference type="PANTHER" id="PTHR24148">
    <property type="entry name" value="ANKYRIN REPEAT DOMAIN-CONTAINING PROTEIN 39 HOMOLOG-RELATED"/>
    <property type="match status" value="1"/>
</dbReference>
<reference evidence="2" key="1">
    <citation type="journal article" date="2020" name="Stud. Mycol.">
        <title>101 Dothideomycetes genomes: a test case for predicting lifestyles and emergence of pathogens.</title>
        <authorList>
            <person name="Haridas S."/>
            <person name="Albert R."/>
            <person name="Binder M."/>
            <person name="Bloem J."/>
            <person name="Labutti K."/>
            <person name="Salamov A."/>
            <person name="Andreopoulos B."/>
            <person name="Baker S."/>
            <person name="Barry K."/>
            <person name="Bills G."/>
            <person name="Bluhm B."/>
            <person name="Cannon C."/>
            <person name="Castanera R."/>
            <person name="Culley D."/>
            <person name="Daum C."/>
            <person name="Ezra D."/>
            <person name="Gonzalez J."/>
            <person name="Henrissat B."/>
            <person name="Kuo A."/>
            <person name="Liang C."/>
            <person name="Lipzen A."/>
            <person name="Lutzoni F."/>
            <person name="Magnuson J."/>
            <person name="Mondo S."/>
            <person name="Nolan M."/>
            <person name="Ohm R."/>
            <person name="Pangilinan J."/>
            <person name="Park H.-J."/>
            <person name="Ramirez L."/>
            <person name="Alfaro M."/>
            <person name="Sun H."/>
            <person name="Tritt A."/>
            <person name="Yoshinaga Y."/>
            <person name="Zwiers L.-H."/>
            <person name="Turgeon B."/>
            <person name="Goodwin S."/>
            <person name="Spatafora J."/>
            <person name="Crous P."/>
            <person name="Grigoriev I."/>
        </authorList>
    </citation>
    <scope>NUCLEOTIDE SEQUENCE</scope>
    <source>
        <strain evidence="2">CBS 122681</strain>
    </source>
</reference>
<keyword evidence="3" id="KW-1185">Reference proteome</keyword>
<dbReference type="Pfam" id="PF06985">
    <property type="entry name" value="HET"/>
    <property type="match status" value="1"/>
</dbReference>
<evidence type="ECO:0000259" key="1">
    <source>
        <dbReference type="Pfam" id="PF06985"/>
    </source>
</evidence>
<dbReference type="InterPro" id="IPR010730">
    <property type="entry name" value="HET"/>
</dbReference>
<feature type="non-terminal residue" evidence="2">
    <location>
        <position position="149"/>
    </location>
</feature>
<organism evidence="2 3">
    <name type="scientific">Lophiostoma macrostomum CBS 122681</name>
    <dbReference type="NCBI Taxonomy" id="1314788"/>
    <lineage>
        <taxon>Eukaryota</taxon>
        <taxon>Fungi</taxon>
        <taxon>Dikarya</taxon>
        <taxon>Ascomycota</taxon>
        <taxon>Pezizomycotina</taxon>
        <taxon>Dothideomycetes</taxon>
        <taxon>Pleosporomycetidae</taxon>
        <taxon>Pleosporales</taxon>
        <taxon>Lophiostomataceae</taxon>
        <taxon>Lophiostoma</taxon>
    </lineage>
</organism>